<dbReference type="EMBL" id="FRAS01000027">
    <property type="protein sequence ID" value="SHL96869.1"/>
    <property type="molecule type" value="Genomic_DNA"/>
</dbReference>
<sequence>MNWRELLSGIANQLGLDIELESDLLAVAQYHVNDRMGNRTEIDELIVKAFKTRAKRHPNHDLIADLDLSTVWTTNYDHLLEQAFERAHKVVDAIIESKDLRITSPRRDVVVYKMHGDVSRPGDAVLTKDDYIAYASTRERELFLSVLRSDLVSKTFLFLGFSFDDPNIEFVLGNLHLALLGQNKKHFCVMRKPQQMHFTKAGDTPTPEEVANFRYALRKFDLRKVDLLRYGVHTVEILDFNEITEMLQELKRRSRLNDIFVSGSAHTYDPLGQTVVEQLARQLGTKIIEQECNLISGFGLGIGGNVIIGALEALYSQPRRDLSKRLTLRPFPQNFNSNEERIEMWSKYRIDMISKAGFCLFICGNKLKNEEVVEADGMIEEWNICKDQKKYPIPLGVSGHVASKIHEEVMANLEVYYPAMPQVSKHLEILNDAHAGVDKWLDAISSIIKLAGQNPA</sequence>
<evidence type="ECO:0000259" key="1">
    <source>
        <dbReference type="Pfam" id="PF18185"/>
    </source>
</evidence>
<feature type="domain" description="NAD(+) hydrolase ThsA Sir2/TIR-associating SLOG" evidence="1">
    <location>
        <begin position="242"/>
        <end position="449"/>
    </location>
</feature>
<keyword evidence="3" id="KW-1185">Reference proteome</keyword>
<evidence type="ECO:0000313" key="2">
    <source>
        <dbReference type="EMBL" id="SHL96869.1"/>
    </source>
</evidence>
<organism evidence="2 3">
    <name type="scientific">Hymenobacter psychrotolerans DSM 18569</name>
    <dbReference type="NCBI Taxonomy" id="1121959"/>
    <lineage>
        <taxon>Bacteria</taxon>
        <taxon>Pseudomonadati</taxon>
        <taxon>Bacteroidota</taxon>
        <taxon>Cytophagia</taxon>
        <taxon>Cytophagales</taxon>
        <taxon>Hymenobacteraceae</taxon>
        <taxon>Hymenobacter</taxon>
    </lineage>
</organism>
<dbReference type="Pfam" id="PF18185">
    <property type="entry name" value="STALD"/>
    <property type="match status" value="1"/>
</dbReference>
<dbReference type="AlphaFoldDB" id="A0A1M7EZL2"/>
<proteinExistence type="predicted"/>
<dbReference type="STRING" id="1121959.SAMN02746009_03723"/>
<protein>
    <submittedName>
        <fullName evidence="2">SIR2-like domain-containing protein</fullName>
    </submittedName>
</protein>
<dbReference type="InterPro" id="IPR041486">
    <property type="entry name" value="ThsA_STALD"/>
</dbReference>
<name>A0A1M7EZL2_9BACT</name>
<accession>A0A1M7EZL2</accession>
<dbReference type="Pfam" id="PF13289">
    <property type="entry name" value="SIR2_2"/>
    <property type="match status" value="1"/>
</dbReference>
<evidence type="ECO:0000313" key="3">
    <source>
        <dbReference type="Proteomes" id="UP000183947"/>
    </source>
</evidence>
<reference evidence="3" key="1">
    <citation type="submission" date="2016-11" db="EMBL/GenBank/DDBJ databases">
        <authorList>
            <person name="Varghese N."/>
            <person name="Submissions S."/>
        </authorList>
    </citation>
    <scope>NUCLEOTIDE SEQUENCE [LARGE SCALE GENOMIC DNA]</scope>
    <source>
        <strain evidence="3">DSM 18569</strain>
    </source>
</reference>
<gene>
    <name evidence="2" type="ORF">SAMN02746009_03723</name>
</gene>
<dbReference type="Proteomes" id="UP000183947">
    <property type="component" value="Unassembled WGS sequence"/>
</dbReference>